<organism evidence="1 2">
    <name type="scientific">Pterocles gutturalis</name>
    <name type="common">yellow-throated sandgrouse</name>
    <dbReference type="NCBI Taxonomy" id="240206"/>
    <lineage>
        <taxon>Eukaryota</taxon>
        <taxon>Metazoa</taxon>
        <taxon>Chordata</taxon>
        <taxon>Craniata</taxon>
        <taxon>Vertebrata</taxon>
        <taxon>Euteleostomi</taxon>
        <taxon>Archelosauria</taxon>
        <taxon>Archosauria</taxon>
        <taxon>Dinosauria</taxon>
        <taxon>Saurischia</taxon>
        <taxon>Theropoda</taxon>
        <taxon>Coelurosauria</taxon>
        <taxon>Aves</taxon>
        <taxon>Neognathae</taxon>
        <taxon>Neoaves</taxon>
        <taxon>Columbimorphae</taxon>
        <taxon>Pterocliformes</taxon>
        <taxon>Pteroclidae</taxon>
        <taxon>Pterocles</taxon>
    </lineage>
</organism>
<feature type="non-terminal residue" evidence="1">
    <location>
        <position position="110"/>
    </location>
</feature>
<proteinExistence type="predicted"/>
<comment type="caution">
    <text evidence="1">The sequence shown here is derived from an EMBL/GenBank/DDBJ whole genome shotgun (WGS) entry which is preliminary data.</text>
</comment>
<dbReference type="GO" id="GO:0007508">
    <property type="term" value="P:larval heart development"/>
    <property type="evidence" value="ECO:0007669"/>
    <property type="project" value="TreeGrafter"/>
</dbReference>
<reference evidence="1 2" key="1">
    <citation type="journal article" date="2014" name="Science">
        <title>Comparative genomics reveals insights into avian genome evolution and adaptation.</title>
        <authorList>
            <consortium name="Avian Genome Consortium"/>
            <person name="Zhang G."/>
            <person name="Li C."/>
            <person name="Li Q."/>
            <person name="Li B."/>
            <person name="Larkin D.M."/>
            <person name="Lee C."/>
            <person name="Storz J.F."/>
            <person name="Antunes A."/>
            <person name="Greenwold M.J."/>
            <person name="Meredith R.W."/>
            <person name="Odeen A."/>
            <person name="Cui J."/>
            <person name="Zhou Q."/>
            <person name="Xu L."/>
            <person name="Pan H."/>
            <person name="Wang Z."/>
            <person name="Jin L."/>
            <person name="Zhang P."/>
            <person name="Hu H."/>
            <person name="Yang W."/>
            <person name="Hu J."/>
            <person name="Xiao J."/>
            <person name="Yang Z."/>
            <person name="Liu Y."/>
            <person name="Xie Q."/>
            <person name="Yu H."/>
            <person name="Lian J."/>
            <person name="Wen P."/>
            <person name="Zhang F."/>
            <person name="Li H."/>
            <person name="Zeng Y."/>
            <person name="Xiong Z."/>
            <person name="Liu S."/>
            <person name="Zhou L."/>
            <person name="Huang Z."/>
            <person name="An N."/>
            <person name="Wang J."/>
            <person name="Zheng Q."/>
            <person name="Xiong Y."/>
            <person name="Wang G."/>
            <person name="Wang B."/>
            <person name="Wang J."/>
            <person name="Fan Y."/>
            <person name="da Fonseca R.R."/>
            <person name="Alfaro-Nunez A."/>
            <person name="Schubert M."/>
            <person name="Orlando L."/>
            <person name="Mourier T."/>
            <person name="Howard J.T."/>
            <person name="Ganapathy G."/>
            <person name="Pfenning A."/>
            <person name="Whitney O."/>
            <person name="Rivas M.V."/>
            <person name="Hara E."/>
            <person name="Smith J."/>
            <person name="Farre M."/>
            <person name="Narayan J."/>
            <person name="Slavov G."/>
            <person name="Romanov M.N."/>
            <person name="Borges R."/>
            <person name="Machado J.P."/>
            <person name="Khan I."/>
            <person name="Springer M.S."/>
            <person name="Gatesy J."/>
            <person name="Hoffmann F.G."/>
            <person name="Opazo J.C."/>
            <person name="Hastad O."/>
            <person name="Sawyer R.H."/>
            <person name="Kim H."/>
            <person name="Kim K.W."/>
            <person name="Kim H.J."/>
            <person name="Cho S."/>
            <person name="Li N."/>
            <person name="Huang Y."/>
            <person name="Bruford M.W."/>
            <person name="Zhan X."/>
            <person name="Dixon A."/>
            <person name="Bertelsen M.F."/>
            <person name="Derryberry E."/>
            <person name="Warren W."/>
            <person name="Wilson R.K."/>
            <person name="Li S."/>
            <person name="Ray D.A."/>
            <person name="Green R.E."/>
            <person name="O'Brien S.J."/>
            <person name="Griffin D."/>
            <person name="Johnson W.E."/>
            <person name="Haussler D."/>
            <person name="Ryder O.A."/>
            <person name="Willerslev E."/>
            <person name="Graves G.R."/>
            <person name="Alstrom P."/>
            <person name="Fjeldsa J."/>
            <person name="Mindell D.P."/>
            <person name="Edwards S.V."/>
            <person name="Braun E.L."/>
            <person name="Rahbek C."/>
            <person name="Burt D.W."/>
            <person name="Houde P."/>
            <person name="Zhang Y."/>
            <person name="Yang H."/>
            <person name="Wang J."/>
            <person name="Jarvis E.D."/>
            <person name="Gilbert M.T."/>
            <person name="Wang J."/>
        </authorList>
    </citation>
    <scope>NUCLEOTIDE SEQUENCE [LARGE SCALE GENOMIC DNA]</scope>
    <source>
        <strain evidence="1">BGI_N339</strain>
    </source>
</reference>
<dbReference type="AlphaFoldDB" id="A0AAW3DM80"/>
<dbReference type="PANTHER" id="PTHR33395">
    <property type="entry name" value="TRANSCRIPTASE, PUTATIVE-RELATED-RELATED"/>
    <property type="match status" value="1"/>
</dbReference>
<evidence type="ECO:0000313" key="1">
    <source>
        <dbReference type="EMBL" id="KFV00709.1"/>
    </source>
</evidence>
<name>A0AAW3DM80_9AVES</name>
<dbReference type="EMBL" id="JMFR01072375">
    <property type="protein sequence ID" value="KFV00709.1"/>
    <property type="molecule type" value="Genomic_DNA"/>
</dbReference>
<dbReference type="Proteomes" id="UP000053149">
    <property type="component" value="Unassembled WGS sequence"/>
</dbReference>
<dbReference type="GO" id="GO:0061343">
    <property type="term" value="P:cell adhesion involved in heart morphogenesis"/>
    <property type="evidence" value="ECO:0007669"/>
    <property type="project" value="TreeGrafter"/>
</dbReference>
<sequence>PAVTAEQVRDRLMTLNVHKSMETDRMHPRVLKETANVVAETLSLIFEKSWLLGEVPSDWKKGNTTPIFKKGRKEDPGNYRLVSLTSVPRKSKEQILLKAMLRHVRDQEVI</sequence>
<evidence type="ECO:0008006" key="3">
    <source>
        <dbReference type="Google" id="ProtNLM"/>
    </source>
</evidence>
<keyword evidence="2" id="KW-1185">Reference proteome</keyword>
<dbReference type="PANTHER" id="PTHR33395:SF22">
    <property type="entry name" value="REVERSE TRANSCRIPTASE DOMAIN-CONTAINING PROTEIN"/>
    <property type="match status" value="1"/>
</dbReference>
<feature type="non-terminal residue" evidence="1">
    <location>
        <position position="1"/>
    </location>
</feature>
<accession>A0AAW3DM80</accession>
<dbReference type="GO" id="GO:0031012">
    <property type="term" value="C:extracellular matrix"/>
    <property type="evidence" value="ECO:0007669"/>
    <property type="project" value="TreeGrafter"/>
</dbReference>
<protein>
    <recommendedName>
        <fullName evidence="3">RNA-directed DNA polymerase from mobile element jockey</fullName>
    </recommendedName>
</protein>
<evidence type="ECO:0000313" key="2">
    <source>
        <dbReference type="Proteomes" id="UP000053149"/>
    </source>
</evidence>
<gene>
    <name evidence="1" type="ORF">N339_06111</name>
</gene>